<proteinExistence type="predicted"/>
<protein>
    <submittedName>
        <fullName evidence="1">Uncharacterized protein</fullName>
    </submittedName>
</protein>
<sequence>MYKIQIVDPANKTYKAFLPSDQSKSIKFKFFTDYQLEKNLKIFDFQEKIILHKRLQTFIITRINNYTNEIEIHIANASLIKNKLQEQIVDSQNIIEVKSTLKECIELINLNKIISINIKDEYFIMVLRDRLLKYNLGSLVTNTREKAHPVEVIFYTPILVSQKPYILEFCHDIVYLFQKNAFHKGKTNQIIINYKTINLKNRDSIQNHKITFKSPQVAQSNETMLSSVEKVKIDKDFQIRLKINTEFKQNIFTQKIFADPGELTVIKYCKTEGQKPEFGYIQTFSD</sequence>
<organism evidence="1 2">
    <name type="scientific">Paramecium sonneborni</name>
    <dbReference type="NCBI Taxonomy" id="65129"/>
    <lineage>
        <taxon>Eukaryota</taxon>
        <taxon>Sar</taxon>
        <taxon>Alveolata</taxon>
        <taxon>Ciliophora</taxon>
        <taxon>Intramacronucleata</taxon>
        <taxon>Oligohymenophorea</taxon>
        <taxon>Peniculida</taxon>
        <taxon>Parameciidae</taxon>
        <taxon>Paramecium</taxon>
    </lineage>
</organism>
<evidence type="ECO:0000313" key="1">
    <source>
        <dbReference type="EMBL" id="CAD8046199.1"/>
    </source>
</evidence>
<evidence type="ECO:0000313" key="2">
    <source>
        <dbReference type="Proteomes" id="UP000692954"/>
    </source>
</evidence>
<keyword evidence="2" id="KW-1185">Reference proteome</keyword>
<dbReference type="Proteomes" id="UP000692954">
    <property type="component" value="Unassembled WGS sequence"/>
</dbReference>
<comment type="caution">
    <text evidence="1">The sequence shown here is derived from an EMBL/GenBank/DDBJ whole genome shotgun (WGS) entry which is preliminary data.</text>
</comment>
<name>A0A8S1JXR5_9CILI</name>
<accession>A0A8S1JXR5</accession>
<dbReference type="OrthoDB" id="304815at2759"/>
<dbReference type="AlphaFoldDB" id="A0A8S1JXR5"/>
<dbReference type="EMBL" id="CAJJDN010000001">
    <property type="protein sequence ID" value="CAD8046199.1"/>
    <property type="molecule type" value="Genomic_DNA"/>
</dbReference>
<reference evidence="1" key="1">
    <citation type="submission" date="2021-01" db="EMBL/GenBank/DDBJ databases">
        <authorList>
            <consortium name="Genoscope - CEA"/>
            <person name="William W."/>
        </authorList>
    </citation>
    <scope>NUCLEOTIDE SEQUENCE</scope>
</reference>
<gene>
    <name evidence="1" type="ORF">PSON_ATCC_30995.1.T0010491</name>
</gene>